<dbReference type="InterPro" id="IPR052021">
    <property type="entry name" value="Type-I_RS_S_subunit"/>
</dbReference>
<dbReference type="Proteomes" id="UP000595224">
    <property type="component" value="Chromosome"/>
</dbReference>
<evidence type="ECO:0000256" key="1">
    <source>
        <dbReference type="ARBA" id="ARBA00010923"/>
    </source>
</evidence>
<dbReference type="GO" id="GO:0009307">
    <property type="term" value="P:DNA restriction-modification system"/>
    <property type="evidence" value="ECO:0007669"/>
    <property type="project" value="UniProtKB-KW"/>
</dbReference>
<dbReference type="EMBL" id="CP064936">
    <property type="protein sequence ID" value="QQA01173.1"/>
    <property type="molecule type" value="Genomic_DNA"/>
</dbReference>
<dbReference type="PANTHER" id="PTHR30408:SF12">
    <property type="entry name" value="TYPE I RESTRICTION ENZYME MJAVIII SPECIFICITY SUBUNIT"/>
    <property type="match status" value="1"/>
</dbReference>
<sequence>MKNKWQTVKLGDVCEIQSGGTPSRSKIEYWKDGNIPWVKIGDFSDKYISKTSELITQLGLENSSAKLFTKGTLLYSIFATLGEVSILNIDATTNQAIAGLKIKNNNQLDINYLFSYLKSIKDEVNRIGRGVAQNNINLGILKQFAIPLPPLETQQKIAAVLDKVQKIISKSKTTLEKYDTLIKSRFIEMFGNEIVESGKWKVEKLEDVCDLITDGTHKTRKIQAT</sequence>
<keyword evidence="6" id="KW-1185">Reference proteome</keyword>
<dbReference type="CDD" id="cd17296">
    <property type="entry name" value="RMtype1_S_MmaC5ORF1169P_TRD1-CR1_like"/>
    <property type="match status" value="1"/>
</dbReference>
<keyword evidence="3" id="KW-0238">DNA-binding</keyword>
<keyword evidence="5" id="KW-0255">Endonuclease</keyword>
<evidence type="ECO:0000259" key="4">
    <source>
        <dbReference type="Pfam" id="PF01420"/>
    </source>
</evidence>
<dbReference type="PANTHER" id="PTHR30408">
    <property type="entry name" value="TYPE-1 RESTRICTION ENZYME ECOKI SPECIFICITY PROTEIN"/>
    <property type="match status" value="1"/>
</dbReference>
<dbReference type="Gene3D" id="3.90.220.20">
    <property type="entry name" value="DNA methylase specificity domains"/>
    <property type="match status" value="1"/>
</dbReference>
<evidence type="ECO:0000313" key="5">
    <source>
        <dbReference type="EMBL" id="QQA01173.1"/>
    </source>
</evidence>
<dbReference type="Pfam" id="PF01420">
    <property type="entry name" value="Methylase_S"/>
    <property type="match status" value="1"/>
</dbReference>
<keyword evidence="5" id="KW-0540">Nuclease</keyword>
<evidence type="ECO:0000256" key="3">
    <source>
        <dbReference type="ARBA" id="ARBA00023125"/>
    </source>
</evidence>
<name>A0A7T3RDS4_9SPIR</name>
<dbReference type="KEGG" id="tper:IWA51_00655"/>
<protein>
    <submittedName>
        <fullName evidence="5">Restriction endonuclease subunit S</fullName>
    </submittedName>
</protein>
<proteinExistence type="inferred from homology"/>
<keyword evidence="5" id="KW-0378">Hydrolase</keyword>
<dbReference type="InterPro" id="IPR044946">
    <property type="entry name" value="Restrct_endonuc_typeI_TRD_sf"/>
</dbReference>
<gene>
    <name evidence="5" type="ORF">IWA51_00655</name>
</gene>
<dbReference type="GO" id="GO:0003677">
    <property type="term" value="F:DNA binding"/>
    <property type="evidence" value="ECO:0007669"/>
    <property type="project" value="UniProtKB-KW"/>
</dbReference>
<dbReference type="AlphaFoldDB" id="A0A7T3RDS4"/>
<dbReference type="RefSeq" id="WP_198442764.1">
    <property type="nucleotide sequence ID" value="NZ_CP064936.1"/>
</dbReference>
<dbReference type="GO" id="GO:0004519">
    <property type="term" value="F:endonuclease activity"/>
    <property type="evidence" value="ECO:0007669"/>
    <property type="project" value="UniProtKB-KW"/>
</dbReference>
<feature type="domain" description="Type I restriction modification DNA specificity" evidence="4">
    <location>
        <begin position="4"/>
        <end position="174"/>
    </location>
</feature>
<evidence type="ECO:0000256" key="2">
    <source>
        <dbReference type="ARBA" id="ARBA00022747"/>
    </source>
</evidence>
<dbReference type="InterPro" id="IPR000055">
    <property type="entry name" value="Restrct_endonuc_typeI_TRD"/>
</dbReference>
<comment type="similarity">
    <text evidence="1">Belongs to the type-I restriction system S methylase family.</text>
</comment>
<accession>A0A7T3RDS4</accession>
<keyword evidence="2" id="KW-0680">Restriction system</keyword>
<organism evidence="5 6">
    <name type="scientific">Treponema peruense</name>
    <dbReference type="NCBI Taxonomy" id="2787628"/>
    <lineage>
        <taxon>Bacteria</taxon>
        <taxon>Pseudomonadati</taxon>
        <taxon>Spirochaetota</taxon>
        <taxon>Spirochaetia</taxon>
        <taxon>Spirochaetales</taxon>
        <taxon>Treponemataceae</taxon>
        <taxon>Treponema</taxon>
    </lineage>
</organism>
<dbReference type="SUPFAM" id="SSF116734">
    <property type="entry name" value="DNA methylase specificity domain"/>
    <property type="match status" value="1"/>
</dbReference>
<evidence type="ECO:0000313" key="6">
    <source>
        <dbReference type="Proteomes" id="UP000595224"/>
    </source>
</evidence>
<dbReference type="REBASE" id="497854">
    <property type="entry name" value="S.TspC2812ORF670P"/>
</dbReference>
<dbReference type="Gene3D" id="1.10.287.1120">
    <property type="entry name" value="Bipartite methylase S protein"/>
    <property type="match status" value="1"/>
</dbReference>
<reference evidence="5 6" key="1">
    <citation type="submission" date="2020-11" db="EMBL/GenBank/DDBJ databases">
        <title>Treponema Peruensis nv. sp., first commensal Treponema isolated from human feces.</title>
        <authorList>
            <person name="Belkhou C."/>
            <person name="Raes J."/>
        </authorList>
    </citation>
    <scope>NUCLEOTIDE SEQUENCE [LARGE SCALE GENOMIC DNA]</scope>
    <source>
        <strain evidence="5 6">RCC2812</strain>
    </source>
</reference>